<organism evidence="2 3">
    <name type="scientific">Mauremys mutica</name>
    <name type="common">yellowpond turtle</name>
    <dbReference type="NCBI Taxonomy" id="74926"/>
    <lineage>
        <taxon>Eukaryota</taxon>
        <taxon>Metazoa</taxon>
        <taxon>Chordata</taxon>
        <taxon>Craniata</taxon>
        <taxon>Vertebrata</taxon>
        <taxon>Euteleostomi</taxon>
        <taxon>Archelosauria</taxon>
        <taxon>Testudinata</taxon>
        <taxon>Testudines</taxon>
        <taxon>Cryptodira</taxon>
        <taxon>Durocryptodira</taxon>
        <taxon>Testudinoidea</taxon>
        <taxon>Geoemydidae</taxon>
        <taxon>Geoemydinae</taxon>
        <taxon>Mauremys</taxon>
    </lineage>
</organism>
<feature type="compositionally biased region" description="Low complexity" evidence="1">
    <location>
        <begin position="165"/>
        <end position="181"/>
    </location>
</feature>
<evidence type="ECO:0000313" key="2">
    <source>
        <dbReference type="EMBL" id="KAH1173032.1"/>
    </source>
</evidence>
<proteinExistence type="predicted"/>
<protein>
    <submittedName>
        <fullName evidence="2">Uncharacterized protein</fullName>
    </submittedName>
</protein>
<dbReference type="Proteomes" id="UP000827986">
    <property type="component" value="Unassembled WGS sequence"/>
</dbReference>
<keyword evidence="3" id="KW-1185">Reference proteome</keyword>
<comment type="caution">
    <text evidence="2">The sequence shown here is derived from an EMBL/GenBank/DDBJ whole genome shotgun (WGS) entry which is preliminary data.</text>
</comment>
<dbReference type="EMBL" id="JAHDVG010000482">
    <property type="protein sequence ID" value="KAH1173032.1"/>
    <property type="molecule type" value="Genomic_DNA"/>
</dbReference>
<evidence type="ECO:0000256" key="1">
    <source>
        <dbReference type="SAM" id="MobiDB-lite"/>
    </source>
</evidence>
<dbReference type="AlphaFoldDB" id="A0A9D3X3S1"/>
<evidence type="ECO:0000313" key="3">
    <source>
        <dbReference type="Proteomes" id="UP000827986"/>
    </source>
</evidence>
<reference evidence="2" key="1">
    <citation type="submission" date="2021-09" db="EMBL/GenBank/DDBJ databases">
        <title>The genome of Mauremys mutica provides insights into the evolution of semi-aquatic lifestyle.</title>
        <authorList>
            <person name="Gong S."/>
            <person name="Gao Y."/>
        </authorList>
    </citation>
    <scope>NUCLEOTIDE SEQUENCE</scope>
    <source>
        <strain evidence="2">MM-2020</strain>
        <tissue evidence="2">Muscle</tissue>
    </source>
</reference>
<accession>A0A9D3X3S1</accession>
<feature type="region of interest" description="Disordered" evidence="1">
    <location>
        <begin position="165"/>
        <end position="184"/>
    </location>
</feature>
<name>A0A9D3X3S1_9SAUR</name>
<sequence>MVESSPRTHINPGSRCNLQQQGISWKGAAPQQDNLYWTSGLRAVEIPPPAQSISPGLTAWDPRSKSRISPLCSSAWSPPPTAQSPLTLQEGLHRVDEEAKHCPHLLKLGATHLLAQHQTPAKSRGPTAAQWQHQAREPGTEAAAPRRACWIHSWQLDLREEVVAGLGSHSSPSPSSTLQSQANSALQPHPEIFRSCASPTSKITPDLTPQVKSAYSASIKKNPVLHTINYPLIPLHSPQCSPPPPSCGCVWAFSSICIFFCSNCFDVKKGES</sequence>
<gene>
    <name evidence="2" type="ORF">KIL84_016871</name>
</gene>